<evidence type="ECO:0000313" key="1">
    <source>
        <dbReference type="EMBL" id="KAG0141065.1"/>
    </source>
</evidence>
<dbReference type="EMBL" id="MU167404">
    <property type="protein sequence ID" value="KAG0141065.1"/>
    <property type="molecule type" value="Genomic_DNA"/>
</dbReference>
<comment type="caution">
    <text evidence="1">The sequence shown here is derived from an EMBL/GenBank/DDBJ whole genome shotgun (WGS) entry which is preliminary data.</text>
</comment>
<protein>
    <submittedName>
        <fullName evidence="1">Uncharacterized protein</fullName>
    </submittedName>
</protein>
<accession>A0A9P6NC26</accession>
<reference evidence="1" key="1">
    <citation type="submission" date="2013-11" db="EMBL/GenBank/DDBJ databases">
        <title>Genome sequence of the fusiform rust pathogen reveals effectors for host alternation and coevolution with pine.</title>
        <authorList>
            <consortium name="DOE Joint Genome Institute"/>
            <person name="Smith K."/>
            <person name="Pendleton A."/>
            <person name="Kubisiak T."/>
            <person name="Anderson C."/>
            <person name="Salamov A."/>
            <person name="Aerts A."/>
            <person name="Riley R."/>
            <person name="Clum A."/>
            <person name="Lindquist E."/>
            <person name="Ence D."/>
            <person name="Campbell M."/>
            <person name="Kronenberg Z."/>
            <person name="Feau N."/>
            <person name="Dhillon B."/>
            <person name="Hamelin R."/>
            <person name="Burleigh J."/>
            <person name="Smith J."/>
            <person name="Yandell M."/>
            <person name="Nelson C."/>
            <person name="Grigoriev I."/>
            <person name="Davis J."/>
        </authorList>
    </citation>
    <scope>NUCLEOTIDE SEQUENCE</scope>
    <source>
        <strain evidence="1">G11</strain>
    </source>
</reference>
<dbReference type="AlphaFoldDB" id="A0A9P6NC26"/>
<proteinExistence type="predicted"/>
<name>A0A9P6NC26_9BASI</name>
<organism evidence="1 2">
    <name type="scientific">Cronartium quercuum f. sp. fusiforme G11</name>
    <dbReference type="NCBI Taxonomy" id="708437"/>
    <lineage>
        <taxon>Eukaryota</taxon>
        <taxon>Fungi</taxon>
        <taxon>Dikarya</taxon>
        <taxon>Basidiomycota</taxon>
        <taxon>Pucciniomycotina</taxon>
        <taxon>Pucciniomycetes</taxon>
        <taxon>Pucciniales</taxon>
        <taxon>Coleosporiaceae</taxon>
        <taxon>Cronartium</taxon>
    </lineage>
</organism>
<gene>
    <name evidence="1" type="ORF">CROQUDRAFT_99250</name>
</gene>
<evidence type="ECO:0000313" key="2">
    <source>
        <dbReference type="Proteomes" id="UP000886653"/>
    </source>
</evidence>
<keyword evidence="2" id="KW-1185">Reference proteome</keyword>
<sequence length="262" mass="30615">MNSISKTINDNINSVRLFKINYRRKKPLSTLFELVQTHSYLGLINDNLIEEEEEEEEETDEIMMNNRDEESINCYSKSRKLLITPRKLIDSFINQSKSSSSSTTQKIDTALILEPSPFIDTNDPLEIHHHSIPKIEKETSSEVESNWTIYQDPEDINNSSTTKSTQSMIRGLGLGEEEEEEEDINDELENQENLKPIKEDQSFKFYLPMTIEQDDQIQIIKWNSFNGLVNLLTQPAPIKNKEIKQEDELDFNHSNYKRRRLN</sequence>
<dbReference type="Proteomes" id="UP000886653">
    <property type="component" value="Unassembled WGS sequence"/>
</dbReference>